<dbReference type="RefSeq" id="XP_040721812.1">
    <property type="nucleotide sequence ID" value="XM_040871699.1"/>
</dbReference>
<dbReference type="Proteomes" id="UP000193685">
    <property type="component" value="Unassembled WGS sequence"/>
</dbReference>
<dbReference type="EMBL" id="MCFI01000035">
    <property type="protein sequence ID" value="ORY73390.1"/>
    <property type="molecule type" value="Genomic_DNA"/>
</dbReference>
<sequence>MSILHRAVAAAGASAKITYARQAAHIHLFDSATYTAAPVSRRPHSSVSQDFDALLSTSFTSKTQANACAGAAAGGTIASQEQHIKQALKQAMVVGRKVAGMNVPLDLGAKELARLGLFGGAQGRVFELAL</sequence>
<accession>A0A1Y2EP73</accession>
<keyword evidence="2" id="KW-1185">Reference proteome</keyword>
<comment type="caution">
    <text evidence="1">The sequence shown here is derived from an EMBL/GenBank/DDBJ whole genome shotgun (WGS) entry which is preliminary data.</text>
</comment>
<dbReference type="AlphaFoldDB" id="A0A1Y2EP73"/>
<gene>
    <name evidence="1" type="ORF">BCR37DRAFT_395988</name>
</gene>
<organism evidence="1 2">
    <name type="scientific">Protomyces lactucae-debilis</name>
    <dbReference type="NCBI Taxonomy" id="2754530"/>
    <lineage>
        <taxon>Eukaryota</taxon>
        <taxon>Fungi</taxon>
        <taxon>Dikarya</taxon>
        <taxon>Ascomycota</taxon>
        <taxon>Taphrinomycotina</taxon>
        <taxon>Taphrinomycetes</taxon>
        <taxon>Taphrinales</taxon>
        <taxon>Protomycetaceae</taxon>
        <taxon>Protomyces</taxon>
    </lineage>
</organism>
<evidence type="ECO:0000313" key="2">
    <source>
        <dbReference type="Proteomes" id="UP000193685"/>
    </source>
</evidence>
<proteinExistence type="predicted"/>
<name>A0A1Y2EP73_PROLT</name>
<protein>
    <submittedName>
        <fullName evidence="1">Uncharacterized protein</fullName>
    </submittedName>
</protein>
<evidence type="ECO:0000313" key="1">
    <source>
        <dbReference type="EMBL" id="ORY73390.1"/>
    </source>
</evidence>
<reference evidence="1 2" key="1">
    <citation type="submission" date="2016-07" db="EMBL/GenBank/DDBJ databases">
        <title>Pervasive Adenine N6-methylation of Active Genes in Fungi.</title>
        <authorList>
            <consortium name="DOE Joint Genome Institute"/>
            <person name="Mondo S.J."/>
            <person name="Dannebaum R.O."/>
            <person name="Kuo R.C."/>
            <person name="Labutti K."/>
            <person name="Haridas S."/>
            <person name="Kuo A."/>
            <person name="Salamov A."/>
            <person name="Ahrendt S.R."/>
            <person name="Lipzen A."/>
            <person name="Sullivan W."/>
            <person name="Andreopoulos W.B."/>
            <person name="Clum A."/>
            <person name="Lindquist E."/>
            <person name="Daum C."/>
            <person name="Ramamoorthy G.K."/>
            <person name="Gryganskyi A."/>
            <person name="Culley D."/>
            <person name="Magnuson J.K."/>
            <person name="James T.Y."/>
            <person name="O'Malley M.A."/>
            <person name="Stajich J.E."/>
            <person name="Spatafora J.W."/>
            <person name="Visel A."/>
            <person name="Grigoriev I.V."/>
        </authorList>
    </citation>
    <scope>NUCLEOTIDE SEQUENCE [LARGE SCALE GENOMIC DNA]</scope>
    <source>
        <strain evidence="1 2">12-1054</strain>
    </source>
</reference>
<dbReference type="GeneID" id="63788298"/>